<evidence type="ECO:0000256" key="3">
    <source>
        <dbReference type="ARBA" id="ARBA00023125"/>
    </source>
</evidence>
<protein>
    <recommendedName>
        <fullName evidence="5">HTH lysR-type domain-containing protein</fullName>
    </recommendedName>
</protein>
<dbReference type="InterPro" id="IPR036390">
    <property type="entry name" value="WH_DNA-bd_sf"/>
</dbReference>
<keyword evidence="4" id="KW-0804">Transcription</keyword>
<reference evidence="6 7" key="1">
    <citation type="submission" date="2018-03" db="EMBL/GenBank/DDBJ databases">
        <title>Genome sequencing of Phreatobacter sp.</title>
        <authorList>
            <person name="Kim S.-J."/>
            <person name="Heo J."/>
            <person name="Kwon S.-W."/>
        </authorList>
    </citation>
    <scope>NUCLEOTIDE SEQUENCE [LARGE SCALE GENOMIC DNA]</scope>
    <source>
        <strain evidence="6 7">S-12</strain>
    </source>
</reference>
<dbReference type="KEGG" id="phr:C6569_08845"/>
<evidence type="ECO:0000256" key="2">
    <source>
        <dbReference type="ARBA" id="ARBA00023015"/>
    </source>
</evidence>
<proteinExistence type="inferred from homology"/>
<dbReference type="SUPFAM" id="SSF46785">
    <property type="entry name" value="Winged helix' DNA-binding domain"/>
    <property type="match status" value="1"/>
</dbReference>
<accession>A0A2S0NAG2</accession>
<dbReference type="InterPro" id="IPR000847">
    <property type="entry name" value="LysR_HTH_N"/>
</dbReference>
<comment type="similarity">
    <text evidence="1">Belongs to the LysR transcriptional regulatory family.</text>
</comment>
<gene>
    <name evidence="6" type="ORF">C6569_08845</name>
</gene>
<evidence type="ECO:0000259" key="5">
    <source>
        <dbReference type="PROSITE" id="PS50931"/>
    </source>
</evidence>
<keyword evidence="3" id="KW-0238">DNA-binding</keyword>
<evidence type="ECO:0000256" key="1">
    <source>
        <dbReference type="ARBA" id="ARBA00009437"/>
    </source>
</evidence>
<evidence type="ECO:0000313" key="6">
    <source>
        <dbReference type="EMBL" id="AVO45160.1"/>
    </source>
</evidence>
<dbReference type="OrthoDB" id="9806538at2"/>
<dbReference type="Pfam" id="PF00126">
    <property type="entry name" value="HTH_1"/>
    <property type="match status" value="1"/>
</dbReference>
<evidence type="ECO:0000313" key="7">
    <source>
        <dbReference type="Proteomes" id="UP000237889"/>
    </source>
</evidence>
<dbReference type="Gene3D" id="3.40.190.290">
    <property type="match status" value="1"/>
</dbReference>
<dbReference type="Proteomes" id="UP000237889">
    <property type="component" value="Chromosome"/>
</dbReference>
<organism evidence="6 7">
    <name type="scientific">Phreatobacter cathodiphilus</name>
    <dbReference type="NCBI Taxonomy" id="1868589"/>
    <lineage>
        <taxon>Bacteria</taxon>
        <taxon>Pseudomonadati</taxon>
        <taxon>Pseudomonadota</taxon>
        <taxon>Alphaproteobacteria</taxon>
        <taxon>Hyphomicrobiales</taxon>
        <taxon>Phreatobacteraceae</taxon>
        <taxon>Phreatobacter</taxon>
    </lineage>
</organism>
<feature type="domain" description="HTH lysR-type" evidence="5">
    <location>
        <begin position="3"/>
        <end position="60"/>
    </location>
</feature>
<dbReference type="Pfam" id="PF03466">
    <property type="entry name" value="LysR_substrate"/>
    <property type="match status" value="1"/>
</dbReference>
<dbReference type="GO" id="GO:0010628">
    <property type="term" value="P:positive regulation of gene expression"/>
    <property type="evidence" value="ECO:0007669"/>
    <property type="project" value="TreeGrafter"/>
</dbReference>
<name>A0A2S0NAG2_9HYPH</name>
<keyword evidence="2" id="KW-0805">Transcription regulation</keyword>
<keyword evidence="7" id="KW-1185">Reference proteome</keyword>
<dbReference type="InterPro" id="IPR036388">
    <property type="entry name" value="WH-like_DNA-bd_sf"/>
</dbReference>
<dbReference type="AlphaFoldDB" id="A0A2S0NAG2"/>
<dbReference type="EMBL" id="CP027668">
    <property type="protein sequence ID" value="AVO45160.1"/>
    <property type="molecule type" value="Genomic_DNA"/>
</dbReference>
<dbReference type="GO" id="GO:0043565">
    <property type="term" value="F:sequence-specific DNA binding"/>
    <property type="evidence" value="ECO:0007669"/>
    <property type="project" value="TreeGrafter"/>
</dbReference>
<dbReference type="PROSITE" id="PS50931">
    <property type="entry name" value="HTH_LYSR"/>
    <property type="match status" value="1"/>
</dbReference>
<dbReference type="RefSeq" id="WP_106748501.1">
    <property type="nucleotide sequence ID" value="NZ_CP027668.1"/>
</dbReference>
<dbReference type="PANTHER" id="PTHR30427">
    <property type="entry name" value="TRANSCRIPTIONAL ACTIVATOR PROTEIN LYSR"/>
    <property type="match status" value="1"/>
</dbReference>
<dbReference type="SUPFAM" id="SSF53850">
    <property type="entry name" value="Periplasmic binding protein-like II"/>
    <property type="match status" value="1"/>
</dbReference>
<dbReference type="PANTHER" id="PTHR30427:SF1">
    <property type="entry name" value="TRANSCRIPTIONAL ACTIVATOR PROTEIN LYSR"/>
    <property type="match status" value="1"/>
</dbReference>
<dbReference type="InterPro" id="IPR005119">
    <property type="entry name" value="LysR_subst-bd"/>
</dbReference>
<sequence length="312" mass="33128">MSLSIRQLQIVHTVASSGSVTSAAQALGISQPAVSMMLRECSREAGFPMFVRKQGRLQPTAETRVLIAELERVFDGVDRIGRLIEDMGDTNVGSIQIAATATLANNILPAAVAAFQASRPRIQITIRTTDNPGVIQSVVRDEVDLGLALSPLAQHDARAIELCTADLVVVVNPTHPLADRAVVEAADLAPYPLISFSRSQPLGALVDQVFRQAQTPRRVAIEVNQSSVACALARAGAGVAVIDPFWLIDAREIGIVCLTFAPKTALSAQILMSRSSSLSRPARLFLATLRRTVQSLQAQGVLEGIGASPGAR</sequence>
<dbReference type="Gene3D" id="1.10.10.10">
    <property type="entry name" value="Winged helix-like DNA-binding domain superfamily/Winged helix DNA-binding domain"/>
    <property type="match status" value="1"/>
</dbReference>
<evidence type="ECO:0000256" key="4">
    <source>
        <dbReference type="ARBA" id="ARBA00023163"/>
    </source>
</evidence>
<dbReference type="GO" id="GO:0003700">
    <property type="term" value="F:DNA-binding transcription factor activity"/>
    <property type="evidence" value="ECO:0007669"/>
    <property type="project" value="InterPro"/>
</dbReference>